<evidence type="ECO:0000313" key="2">
    <source>
        <dbReference type="EMBL" id="GEP68134.1"/>
    </source>
</evidence>
<name>A0A512PA96_9CELL</name>
<keyword evidence="3" id="KW-1185">Reference proteome</keyword>
<dbReference type="AlphaFoldDB" id="A0A512PA96"/>
<protein>
    <recommendedName>
        <fullName evidence="1">PH domain-containing protein</fullName>
    </recommendedName>
</protein>
<proteinExistence type="predicted"/>
<dbReference type="OrthoDB" id="3826692at2"/>
<dbReference type="EMBL" id="BKAL01000002">
    <property type="protein sequence ID" value="GEP68134.1"/>
    <property type="molecule type" value="Genomic_DNA"/>
</dbReference>
<organism evidence="2 3">
    <name type="scientific">Cellulomonas soli</name>
    <dbReference type="NCBI Taxonomy" id="931535"/>
    <lineage>
        <taxon>Bacteria</taxon>
        <taxon>Bacillati</taxon>
        <taxon>Actinomycetota</taxon>
        <taxon>Actinomycetes</taxon>
        <taxon>Micrococcales</taxon>
        <taxon>Cellulomonadaceae</taxon>
        <taxon>Cellulomonas</taxon>
    </lineage>
</organism>
<comment type="caution">
    <text evidence="2">The sequence shown here is derived from an EMBL/GenBank/DDBJ whole genome shotgun (WGS) entry which is preliminary data.</text>
</comment>
<reference evidence="2 3" key="1">
    <citation type="submission" date="2019-07" db="EMBL/GenBank/DDBJ databases">
        <title>Whole genome shotgun sequence of Cellulomonas soli NBRC 109434.</title>
        <authorList>
            <person name="Hosoyama A."/>
            <person name="Uohara A."/>
            <person name="Ohji S."/>
            <person name="Ichikawa N."/>
        </authorList>
    </citation>
    <scope>NUCLEOTIDE SEQUENCE [LARGE SCALE GENOMIC DNA]</scope>
    <source>
        <strain evidence="2 3">NBRC 109434</strain>
    </source>
</reference>
<accession>A0A512PA96</accession>
<evidence type="ECO:0000259" key="1">
    <source>
        <dbReference type="Pfam" id="PF25362"/>
    </source>
</evidence>
<gene>
    <name evidence="2" type="ORF">CSO01_08490</name>
</gene>
<dbReference type="InterPro" id="IPR057446">
    <property type="entry name" value="PH_bac"/>
</dbReference>
<dbReference type="RefSeq" id="WP_146951881.1">
    <property type="nucleotide sequence ID" value="NZ_BAABBJ010000015.1"/>
</dbReference>
<feature type="domain" description="PH" evidence="1">
    <location>
        <begin position="36"/>
        <end position="161"/>
    </location>
</feature>
<dbReference type="Pfam" id="PF25362">
    <property type="entry name" value="bPH_11"/>
    <property type="match status" value="1"/>
</dbReference>
<sequence length="183" mass="19082">MPTPVSIALLVLLLALVLLGMRAGWRARTRRTGEVVPALPAAPADLGEARTPALEAVYVSSTRAGDWLDRVTAHELGERSAAHVQVWDAGVTIAREGVADVFVPTEALRAAGTAPGIAGKVVGRDGIVLLTWLPAPEDGRGLDTGLHTRHAADREVLVAAARALIDTTAGEPAPAQDQQEETA</sequence>
<dbReference type="Proteomes" id="UP000321798">
    <property type="component" value="Unassembled WGS sequence"/>
</dbReference>
<evidence type="ECO:0000313" key="3">
    <source>
        <dbReference type="Proteomes" id="UP000321798"/>
    </source>
</evidence>